<dbReference type="PANTHER" id="PTHR43407:SF1">
    <property type="entry name" value="LENGSIN"/>
    <property type="match status" value="1"/>
</dbReference>
<reference evidence="8 9" key="1">
    <citation type="submission" date="2018-08" db="EMBL/GenBank/DDBJ databases">
        <title>Verrucosispora craniellae sp. nov., isolated from a marine sponge in the South China Sea.</title>
        <authorList>
            <person name="Li L."/>
            <person name="Lin H.W."/>
        </authorList>
    </citation>
    <scope>NUCLEOTIDE SEQUENCE [LARGE SCALE GENOMIC DNA]</scope>
    <source>
        <strain evidence="8 9">LHW63014</strain>
    </source>
</reference>
<comment type="similarity">
    <text evidence="1 4 5">Belongs to the glutamine synthetase family.</text>
</comment>
<dbReference type="GO" id="GO:0004356">
    <property type="term" value="F:glutamine synthetase activity"/>
    <property type="evidence" value="ECO:0007669"/>
    <property type="project" value="UniProtKB-EC"/>
</dbReference>
<accession>A0A372G0N6</accession>
<dbReference type="PROSITE" id="PS51987">
    <property type="entry name" value="GS_CATALYTIC"/>
    <property type="match status" value="1"/>
</dbReference>
<feature type="domain" description="GS beta-grasp" evidence="6">
    <location>
        <begin position="4"/>
        <end position="87"/>
    </location>
</feature>
<dbReference type="InterPro" id="IPR008146">
    <property type="entry name" value="Gln_synth_cat_dom"/>
</dbReference>
<evidence type="ECO:0000313" key="9">
    <source>
        <dbReference type="Proteomes" id="UP000262621"/>
    </source>
</evidence>
<dbReference type="PANTHER" id="PTHR43407">
    <property type="entry name" value="GLUTAMINE SYNTHETASE"/>
    <property type="match status" value="1"/>
</dbReference>
<evidence type="ECO:0000256" key="1">
    <source>
        <dbReference type="ARBA" id="ARBA00009897"/>
    </source>
</evidence>
<evidence type="ECO:0000256" key="2">
    <source>
        <dbReference type="ARBA" id="ARBA00012937"/>
    </source>
</evidence>
<protein>
    <recommendedName>
        <fullName evidence="2">glutamine synthetase</fullName>
        <ecNumber evidence="2">6.3.1.2</ecNumber>
    </recommendedName>
    <alternativeName>
        <fullName evidence="3">Glutamine synthetase I beta</fullName>
    </alternativeName>
</protein>
<gene>
    <name evidence="8" type="ORF">D0Q02_12675</name>
</gene>
<dbReference type="Proteomes" id="UP000262621">
    <property type="component" value="Unassembled WGS sequence"/>
</dbReference>
<dbReference type="EMBL" id="QVFU01000010">
    <property type="protein sequence ID" value="RFS46290.1"/>
    <property type="molecule type" value="Genomic_DNA"/>
</dbReference>
<dbReference type="SUPFAM" id="SSF55931">
    <property type="entry name" value="Glutamine synthetase/guanido kinase"/>
    <property type="match status" value="1"/>
</dbReference>
<dbReference type="Pfam" id="PF00120">
    <property type="entry name" value="Gln-synt_C"/>
    <property type="match status" value="1"/>
</dbReference>
<dbReference type="InterPro" id="IPR014746">
    <property type="entry name" value="Gln_synth/guanido_kin_cat_dom"/>
</dbReference>
<dbReference type="EC" id="6.3.1.2" evidence="2"/>
<evidence type="ECO:0000256" key="4">
    <source>
        <dbReference type="PROSITE-ProRule" id="PRU01330"/>
    </source>
</evidence>
<name>A0A372G0N6_9ACTN</name>
<evidence type="ECO:0000259" key="6">
    <source>
        <dbReference type="PROSITE" id="PS51986"/>
    </source>
</evidence>
<evidence type="ECO:0000256" key="5">
    <source>
        <dbReference type="RuleBase" id="RU000384"/>
    </source>
</evidence>
<evidence type="ECO:0000259" key="7">
    <source>
        <dbReference type="PROSITE" id="PS51987"/>
    </source>
</evidence>
<dbReference type="InterPro" id="IPR008147">
    <property type="entry name" value="Gln_synt_N"/>
</dbReference>
<dbReference type="GO" id="GO:0006542">
    <property type="term" value="P:glutamine biosynthetic process"/>
    <property type="evidence" value="ECO:0007669"/>
    <property type="project" value="InterPro"/>
</dbReference>
<evidence type="ECO:0000313" key="8">
    <source>
        <dbReference type="EMBL" id="RFS46290.1"/>
    </source>
</evidence>
<dbReference type="GO" id="GO:0016020">
    <property type="term" value="C:membrane"/>
    <property type="evidence" value="ECO:0007669"/>
    <property type="project" value="TreeGrafter"/>
</dbReference>
<feature type="domain" description="GS catalytic" evidence="7">
    <location>
        <begin position="1"/>
        <end position="208"/>
    </location>
</feature>
<dbReference type="GO" id="GO:0005737">
    <property type="term" value="C:cytoplasm"/>
    <property type="evidence" value="ECO:0007669"/>
    <property type="project" value="TreeGrafter"/>
</dbReference>
<dbReference type="OrthoDB" id="9807095at2"/>
<organism evidence="8 9">
    <name type="scientific">Micromonospora craniellae</name>
    <dbReference type="NCBI Taxonomy" id="2294034"/>
    <lineage>
        <taxon>Bacteria</taxon>
        <taxon>Bacillati</taxon>
        <taxon>Actinomycetota</taxon>
        <taxon>Actinomycetes</taxon>
        <taxon>Micromonosporales</taxon>
        <taxon>Micromonosporaceae</taxon>
        <taxon>Micromonospora</taxon>
    </lineage>
</organism>
<comment type="caution">
    <text evidence="8">The sequence shown here is derived from an EMBL/GenBank/DDBJ whole genome shotgun (WGS) entry which is preliminary data.</text>
</comment>
<evidence type="ECO:0000256" key="3">
    <source>
        <dbReference type="ARBA" id="ARBA00033230"/>
    </source>
</evidence>
<dbReference type="GO" id="GO:0019740">
    <property type="term" value="P:nitrogen utilization"/>
    <property type="evidence" value="ECO:0007669"/>
    <property type="project" value="TreeGrafter"/>
</dbReference>
<sequence>MATEDVKFVDVRFCDLPGVMQHFNLPVESVDDNFFTDGLAFDGSSIRGFQAIHEYSYRRLAPGYEAPVNLVYSQRNRSACTRIPVTGSSPKAKRVEFRVPDPSANVYLAFSAMLMAGLDGIKNKTEPPAPIDKDLYDLPPEEWGDVKQVPGSLPAVLDSLEADHDYLLDGGVFTPDLISTWIDWKRSNEVDPVRLRPTPHEFAMYFDC</sequence>
<keyword evidence="9" id="KW-1185">Reference proteome</keyword>
<dbReference type="Gene3D" id="3.30.590.10">
    <property type="entry name" value="Glutamine synthetase/guanido kinase, catalytic domain"/>
    <property type="match status" value="1"/>
</dbReference>
<dbReference type="AlphaFoldDB" id="A0A372G0N6"/>
<dbReference type="PROSITE" id="PS51986">
    <property type="entry name" value="GS_BETA_GRASP"/>
    <property type="match status" value="1"/>
</dbReference>
<proteinExistence type="inferred from homology"/>